<dbReference type="NCBIfam" id="NF009676">
    <property type="entry name" value="PRK13197.1"/>
    <property type="match status" value="1"/>
</dbReference>
<evidence type="ECO:0000256" key="5">
    <source>
        <dbReference type="ARBA" id="ARBA00022807"/>
    </source>
</evidence>
<name>A0ABS4FTW0_9BACL</name>
<dbReference type="GO" id="GO:0016920">
    <property type="term" value="F:pyroglutamyl-peptidase activity"/>
    <property type="evidence" value="ECO:0007669"/>
    <property type="project" value="UniProtKB-EC"/>
</dbReference>
<comment type="similarity">
    <text evidence="1">Belongs to the peptidase C15 family.</text>
</comment>
<dbReference type="PIRSF" id="PIRSF015592">
    <property type="entry name" value="Prld-crbxl_pptds"/>
    <property type="match status" value="1"/>
</dbReference>
<dbReference type="InterPro" id="IPR036440">
    <property type="entry name" value="Peptidase_C15-like_sf"/>
</dbReference>
<accession>A0ABS4FTW0</accession>
<dbReference type="InterPro" id="IPR000816">
    <property type="entry name" value="Peptidase_C15"/>
</dbReference>
<reference evidence="7 8" key="1">
    <citation type="submission" date="2021-03" db="EMBL/GenBank/DDBJ databases">
        <title>Genomic Encyclopedia of Type Strains, Phase IV (KMG-IV): sequencing the most valuable type-strain genomes for metagenomic binning, comparative biology and taxonomic classification.</title>
        <authorList>
            <person name="Goeker M."/>
        </authorList>
    </citation>
    <scope>NUCLEOTIDE SEQUENCE [LARGE SCALE GENOMIC DNA]</scope>
    <source>
        <strain evidence="7 8">DSM 14349</strain>
    </source>
</reference>
<protein>
    <recommendedName>
        <fullName evidence="6">Pyroglutamyl-peptidase I</fullName>
        <ecNumber evidence="6">3.4.19.3</ecNumber>
    </recommendedName>
</protein>
<evidence type="ECO:0000256" key="4">
    <source>
        <dbReference type="ARBA" id="ARBA00022801"/>
    </source>
</evidence>
<dbReference type="RefSeq" id="WP_210089580.1">
    <property type="nucleotide sequence ID" value="NZ_JAGGKG010000011.1"/>
</dbReference>
<feature type="active site" evidence="6">
    <location>
        <position position="141"/>
    </location>
</feature>
<evidence type="ECO:0000256" key="1">
    <source>
        <dbReference type="ARBA" id="ARBA00006641"/>
    </source>
</evidence>
<keyword evidence="4 7" id="KW-0378">Hydrolase</keyword>
<dbReference type="Pfam" id="PF01470">
    <property type="entry name" value="Peptidase_C15"/>
    <property type="match status" value="1"/>
</dbReference>
<dbReference type="InterPro" id="IPR033694">
    <property type="entry name" value="PGPEP1_Cys_AS"/>
</dbReference>
<dbReference type="EMBL" id="JAGGKG010000011">
    <property type="protein sequence ID" value="MBP1905979.1"/>
    <property type="molecule type" value="Genomic_DNA"/>
</dbReference>
<dbReference type="InterPro" id="IPR016125">
    <property type="entry name" value="Peptidase_C15-like"/>
</dbReference>
<dbReference type="SUPFAM" id="SSF53182">
    <property type="entry name" value="Pyrrolidone carboxyl peptidase (pyroglutamate aminopeptidase)"/>
    <property type="match status" value="1"/>
</dbReference>
<dbReference type="NCBIfam" id="TIGR00504">
    <property type="entry name" value="pyro_pdase"/>
    <property type="match status" value="1"/>
</dbReference>
<evidence type="ECO:0000256" key="6">
    <source>
        <dbReference type="PROSITE-ProRule" id="PRU10077"/>
    </source>
</evidence>
<gene>
    <name evidence="7" type="ORF">J2Z32_002627</name>
</gene>
<dbReference type="Gene3D" id="3.40.630.20">
    <property type="entry name" value="Peptidase C15, pyroglutamyl peptidase I-like"/>
    <property type="match status" value="1"/>
</dbReference>
<keyword evidence="8" id="KW-1185">Reference proteome</keyword>
<evidence type="ECO:0000313" key="8">
    <source>
        <dbReference type="Proteomes" id="UP001519272"/>
    </source>
</evidence>
<sequence length="214" mass="23015">MKILVTGFTPFGGQSINPAFEAVSGLPSSIAGATIEIVQLDTIFGTGALQLEEAMHRYEPDIVLCIGQAGGRAAISVEFVAINYRDASIPDNEGNIPLAESIHGNGETAYFSNLPVKAMVEHMKNNYIPSYISYSAGTYVCNDVFYHLMYLIHSEFPKVRGGFIHVPFELSQAVNMSNATPSMSIETITKGLELAIEAAIMNPIDLQVTGGATH</sequence>
<proteinExistence type="inferred from homology"/>
<organism evidence="7 8">
    <name type="scientific">Paenibacillus turicensis</name>
    <dbReference type="NCBI Taxonomy" id="160487"/>
    <lineage>
        <taxon>Bacteria</taxon>
        <taxon>Bacillati</taxon>
        <taxon>Bacillota</taxon>
        <taxon>Bacilli</taxon>
        <taxon>Bacillales</taxon>
        <taxon>Paenibacillaceae</taxon>
        <taxon>Paenibacillus</taxon>
    </lineage>
</organism>
<dbReference type="PANTHER" id="PTHR23402">
    <property type="entry name" value="PROTEASE FAMILY C15 PYROGLUTAMYL-PEPTIDASE I-RELATED"/>
    <property type="match status" value="1"/>
</dbReference>
<dbReference type="PROSITE" id="PS01334">
    <property type="entry name" value="PYRASE_CYS"/>
    <property type="match status" value="1"/>
</dbReference>
<dbReference type="CDD" id="cd00501">
    <property type="entry name" value="Peptidase_C15"/>
    <property type="match status" value="1"/>
</dbReference>
<comment type="catalytic activity">
    <reaction evidence="6">
        <text>Release of an N-terminal pyroglutamyl group from a polypeptide, the second amino acid generally not being Pro.</text>
        <dbReference type="EC" id="3.4.19.3"/>
    </reaction>
</comment>
<dbReference type="EC" id="3.4.19.3" evidence="6"/>
<keyword evidence="3" id="KW-0645">Protease</keyword>
<dbReference type="Proteomes" id="UP001519272">
    <property type="component" value="Unassembled WGS sequence"/>
</dbReference>
<comment type="caution">
    <text evidence="7">The sequence shown here is derived from an EMBL/GenBank/DDBJ whole genome shotgun (WGS) entry which is preliminary data.</text>
</comment>
<keyword evidence="5" id="KW-0788">Thiol protease</keyword>
<dbReference type="PANTHER" id="PTHR23402:SF1">
    <property type="entry name" value="PYROGLUTAMYL-PEPTIDASE I"/>
    <property type="match status" value="1"/>
</dbReference>
<keyword evidence="2" id="KW-0963">Cytoplasm</keyword>
<evidence type="ECO:0000256" key="2">
    <source>
        <dbReference type="ARBA" id="ARBA00022490"/>
    </source>
</evidence>
<dbReference type="InterPro" id="IPR029762">
    <property type="entry name" value="PGP-I_bact-type"/>
</dbReference>
<dbReference type="PRINTS" id="PR00706">
    <property type="entry name" value="PYROGLUPTASE"/>
</dbReference>
<evidence type="ECO:0000313" key="7">
    <source>
        <dbReference type="EMBL" id="MBP1905979.1"/>
    </source>
</evidence>
<evidence type="ECO:0000256" key="3">
    <source>
        <dbReference type="ARBA" id="ARBA00022670"/>
    </source>
</evidence>